<feature type="transmembrane region" description="Helical" evidence="1">
    <location>
        <begin position="70"/>
        <end position="91"/>
    </location>
</feature>
<dbReference type="EMBL" id="VXIV02000609">
    <property type="protein sequence ID" value="KAF6037186.1"/>
    <property type="molecule type" value="Genomic_DNA"/>
</dbReference>
<dbReference type="PANTHER" id="PTHR14969:SF13">
    <property type="entry name" value="AT30094P"/>
    <property type="match status" value="1"/>
</dbReference>
<dbReference type="AlphaFoldDB" id="A0A7J7KI99"/>
<reference evidence="3" key="1">
    <citation type="submission" date="2020-06" db="EMBL/GenBank/DDBJ databases">
        <title>Draft genome of Bugula neritina, a colonial animal packing powerful symbionts and potential medicines.</title>
        <authorList>
            <person name="Rayko M."/>
        </authorList>
    </citation>
    <scope>NUCLEOTIDE SEQUENCE [LARGE SCALE GENOMIC DNA]</scope>
    <source>
        <strain evidence="3">Kwan_BN1</strain>
    </source>
</reference>
<dbReference type="Gene3D" id="1.20.144.10">
    <property type="entry name" value="Phosphatidic acid phosphatase type 2/haloperoxidase"/>
    <property type="match status" value="1"/>
</dbReference>
<dbReference type="InterPro" id="IPR000326">
    <property type="entry name" value="PAP2/HPO"/>
</dbReference>
<evidence type="ECO:0000313" key="4">
    <source>
        <dbReference type="Proteomes" id="UP000593567"/>
    </source>
</evidence>
<dbReference type="GO" id="GO:0042392">
    <property type="term" value="F:sphingosine-1-phosphate phosphatase activity"/>
    <property type="evidence" value="ECO:0007669"/>
    <property type="project" value="TreeGrafter"/>
</dbReference>
<feature type="transmembrane region" description="Helical" evidence="1">
    <location>
        <begin position="103"/>
        <end position="125"/>
    </location>
</feature>
<keyword evidence="1" id="KW-1133">Transmembrane helix</keyword>
<accession>A0A7J7KI99</accession>
<sequence>MVEAERTSYYVNLLAALILDLLVSLVVKVTVRRPRPSYHHSKDFLVSVKIDKKFSFPSGHTTRAIMCGCLLLYSLELSFSSQILVLTWSISTAVSRVMLGRHYVTDVIAGSIFGFLQFYAMVHYLHIDDKTCQSIAKHCQSLLSRS</sequence>
<dbReference type="PANTHER" id="PTHR14969">
    <property type="entry name" value="SPHINGOSINE-1-PHOSPHATE PHOSPHOHYDROLASE"/>
    <property type="match status" value="1"/>
</dbReference>
<keyword evidence="1" id="KW-0812">Transmembrane</keyword>
<dbReference type="Proteomes" id="UP000593567">
    <property type="component" value="Unassembled WGS sequence"/>
</dbReference>
<dbReference type="SMART" id="SM00014">
    <property type="entry name" value="acidPPc"/>
    <property type="match status" value="1"/>
</dbReference>
<comment type="caution">
    <text evidence="3">The sequence shown here is derived from an EMBL/GenBank/DDBJ whole genome shotgun (WGS) entry which is preliminary data.</text>
</comment>
<dbReference type="SUPFAM" id="SSF48317">
    <property type="entry name" value="Acid phosphatase/Vanadium-dependent haloperoxidase"/>
    <property type="match status" value="1"/>
</dbReference>
<dbReference type="InterPro" id="IPR036938">
    <property type="entry name" value="PAP2/HPO_sf"/>
</dbReference>
<organism evidence="3 4">
    <name type="scientific">Bugula neritina</name>
    <name type="common">Brown bryozoan</name>
    <name type="synonym">Sertularia neritina</name>
    <dbReference type="NCBI Taxonomy" id="10212"/>
    <lineage>
        <taxon>Eukaryota</taxon>
        <taxon>Metazoa</taxon>
        <taxon>Spiralia</taxon>
        <taxon>Lophotrochozoa</taxon>
        <taxon>Bryozoa</taxon>
        <taxon>Gymnolaemata</taxon>
        <taxon>Cheilostomatida</taxon>
        <taxon>Flustrina</taxon>
        <taxon>Buguloidea</taxon>
        <taxon>Bugulidae</taxon>
        <taxon>Bugula</taxon>
    </lineage>
</organism>
<protein>
    <submittedName>
        <fullName evidence="3">PPAPDC2</fullName>
    </submittedName>
</protein>
<dbReference type="OrthoDB" id="10266771at2759"/>
<keyword evidence="4" id="KW-1185">Reference proteome</keyword>
<name>A0A7J7KI99_BUGNE</name>
<gene>
    <name evidence="3" type="ORF">EB796_004510</name>
</gene>
<proteinExistence type="predicted"/>
<evidence type="ECO:0000256" key="1">
    <source>
        <dbReference type="SAM" id="Phobius"/>
    </source>
</evidence>
<keyword evidence="1" id="KW-0472">Membrane</keyword>
<feature type="domain" description="Phosphatidic acid phosphatase type 2/haloperoxidase" evidence="2">
    <location>
        <begin position="8"/>
        <end position="122"/>
    </location>
</feature>
<evidence type="ECO:0000313" key="3">
    <source>
        <dbReference type="EMBL" id="KAF6037186.1"/>
    </source>
</evidence>
<evidence type="ECO:0000259" key="2">
    <source>
        <dbReference type="SMART" id="SM00014"/>
    </source>
</evidence>
<feature type="transmembrane region" description="Helical" evidence="1">
    <location>
        <begin position="12"/>
        <end position="31"/>
    </location>
</feature>
<dbReference type="Pfam" id="PF01569">
    <property type="entry name" value="PAP2"/>
    <property type="match status" value="1"/>
</dbReference>